<gene>
    <name evidence="6" type="ORF">C5167_018828</name>
    <name evidence="7" type="ORF">C5167_019566</name>
</gene>
<dbReference type="GO" id="GO:0008270">
    <property type="term" value="F:zinc ion binding"/>
    <property type="evidence" value="ECO:0007669"/>
    <property type="project" value="UniProtKB-KW"/>
</dbReference>
<dbReference type="InterPro" id="IPR001876">
    <property type="entry name" value="Znf_RanBP2"/>
</dbReference>
<dbReference type="GO" id="GO:0005737">
    <property type="term" value="C:cytoplasm"/>
    <property type="evidence" value="ECO:0007669"/>
    <property type="project" value="TreeGrafter"/>
</dbReference>
<keyword evidence="8" id="KW-1185">Reference proteome</keyword>
<keyword evidence="1" id="KW-0479">Metal-binding</keyword>
<dbReference type="Pfam" id="PF00641">
    <property type="entry name" value="Zn_ribbon_RanBP"/>
    <property type="match status" value="2"/>
</dbReference>
<evidence type="ECO:0000259" key="5">
    <source>
        <dbReference type="PROSITE" id="PS50199"/>
    </source>
</evidence>
<sequence length="128" mass="14251">MASRPGDWFCRSCQHHNFNWRNTCQVCNDLIDYRTSIPMPANGDRGSGVLPGDWYCTSGNCGAHNYASRMNCFICGGVRDDADARSRGTRSSGWKSGDWMCTRPGCNEHNFASRTDCFKCNTPKYGSG</sequence>
<dbReference type="AlphaFoldDB" id="A0A4Y7ISN0"/>
<keyword evidence="2 4" id="KW-0863">Zinc-finger</keyword>
<evidence type="ECO:0000256" key="4">
    <source>
        <dbReference type="PROSITE-ProRule" id="PRU00322"/>
    </source>
</evidence>
<evidence type="ECO:0000256" key="1">
    <source>
        <dbReference type="ARBA" id="ARBA00022723"/>
    </source>
</evidence>
<dbReference type="PANTHER" id="PTHR23111">
    <property type="entry name" value="ZINC FINGER PROTEIN"/>
    <property type="match status" value="1"/>
</dbReference>
<dbReference type="PROSITE" id="PS01358">
    <property type="entry name" value="ZF_RANBP2_1"/>
    <property type="match status" value="3"/>
</dbReference>
<name>A0A4Y7ISN0_PAPSO</name>
<evidence type="ECO:0000313" key="7">
    <source>
        <dbReference type="EMBL" id="RZC51146.1"/>
    </source>
</evidence>
<reference evidence="7 8" key="1">
    <citation type="journal article" date="2018" name="Science">
        <title>The opium poppy genome and morphinan production.</title>
        <authorList>
            <person name="Guo L."/>
            <person name="Winzer T."/>
            <person name="Yang X."/>
            <person name="Li Y."/>
            <person name="Ning Z."/>
            <person name="He Z."/>
            <person name="Teodor R."/>
            <person name="Lu Y."/>
            <person name="Bowser T.A."/>
            <person name="Graham I.A."/>
            <person name="Ye K."/>
        </authorList>
    </citation>
    <scope>NUCLEOTIDE SEQUENCE [LARGE SCALE GENOMIC DNA]</scope>
    <source>
        <strain evidence="8">cv. HN1</strain>
        <tissue evidence="7">Leaves</tissue>
    </source>
</reference>
<dbReference type="EMBL" id="CM010716">
    <property type="protein sequence ID" value="RZC50406.1"/>
    <property type="molecule type" value="Genomic_DNA"/>
</dbReference>
<evidence type="ECO:0000313" key="6">
    <source>
        <dbReference type="EMBL" id="RZC50406.1"/>
    </source>
</evidence>
<feature type="domain" description="RanBP2-type" evidence="5">
    <location>
        <begin position="50"/>
        <end position="81"/>
    </location>
</feature>
<keyword evidence="3" id="KW-0862">Zinc</keyword>
<organism evidence="7 8">
    <name type="scientific">Papaver somniferum</name>
    <name type="common">Opium poppy</name>
    <dbReference type="NCBI Taxonomy" id="3469"/>
    <lineage>
        <taxon>Eukaryota</taxon>
        <taxon>Viridiplantae</taxon>
        <taxon>Streptophyta</taxon>
        <taxon>Embryophyta</taxon>
        <taxon>Tracheophyta</taxon>
        <taxon>Spermatophyta</taxon>
        <taxon>Magnoliopsida</taxon>
        <taxon>Ranunculales</taxon>
        <taxon>Papaveraceae</taxon>
        <taxon>Papaveroideae</taxon>
        <taxon>Papaver</taxon>
    </lineage>
</organism>
<evidence type="ECO:0000256" key="3">
    <source>
        <dbReference type="ARBA" id="ARBA00022833"/>
    </source>
</evidence>
<dbReference type="Gramene" id="RZC51146">
    <property type="protein sequence ID" value="RZC51146"/>
    <property type="gene ID" value="C5167_019566"/>
</dbReference>
<evidence type="ECO:0000313" key="8">
    <source>
        <dbReference type="Proteomes" id="UP000316621"/>
    </source>
</evidence>
<dbReference type="GO" id="GO:0003729">
    <property type="term" value="F:mRNA binding"/>
    <property type="evidence" value="ECO:0007669"/>
    <property type="project" value="TreeGrafter"/>
</dbReference>
<dbReference type="STRING" id="3469.A0A4Y7ISN0"/>
<dbReference type="OrthoDB" id="448399at2759"/>
<dbReference type="FunFam" id="4.10.1060.10:FF:000023">
    <property type="entry name" value="Ran-binding zinc finger protein"/>
    <property type="match status" value="1"/>
</dbReference>
<dbReference type="Proteomes" id="UP000316621">
    <property type="component" value="Chromosome 2"/>
</dbReference>
<dbReference type="InterPro" id="IPR036443">
    <property type="entry name" value="Znf_RanBP2_sf"/>
</dbReference>
<accession>A0A4Y7ISN0</accession>
<protein>
    <recommendedName>
        <fullName evidence="5">RanBP2-type domain-containing protein</fullName>
    </recommendedName>
</protein>
<dbReference type="PROSITE" id="PS50199">
    <property type="entry name" value="ZF_RANBP2_2"/>
    <property type="match status" value="3"/>
</dbReference>
<dbReference type="OMA" id="FERRECC"/>
<dbReference type="SMART" id="SM00547">
    <property type="entry name" value="ZnF_RBZ"/>
    <property type="match status" value="3"/>
</dbReference>
<dbReference type="Gramene" id="RZC50406">
    <property type="protein sequence ID" value="RZC50406"/>
    <property type="gene ID" value="C5167_018828"/>
</dbReference>
<dbReference type="PANTHER" id="PTHR23111:SF74">
    <property type="entry name" value="OS02G0203700 PROTEIN"/>
    <property type="match status" value="1"/>
</dbReference>
<dbReference type="Gene3D" id="4.10.1060.10">
    <property type="entry name" value="Zinc finger, RanBP2-type"/>
    <property type="match status" value="3"/>
</dbReference>
<dbReference type="SUPFAM" id="SSF90209">
    <property type="entry name" value="Ran binding protein zinc finger-like"/>
    <property type="match status" value="3"/>
</dbReference>
<proteinExistence type="predicted"/>
<feature type="domain" description="RanBP2-type" evidence="5">
    <location>
        <begin position="95"/>
        <end position="126"/>
    </location>
</feature>
<feature type="domain" description="RanBP2-type" evidence="5">
    <location>
        <begin position="4"/>
        <end position="28"/>
    </location>
</feature>
<dbReference type="EMBL" id="CM010716">
    <property type="protein sequence ID" value="RZC51146.1"/>
    <property type="molecule type" value="Genomic_DNA"/>
</dbReference>
<evidence type="ECO:0000256" key="2">
    <source>
        <dbReference type="ARBA" id="ARBA00022771"/>
    </source>
</evidence>